<feature type="compositionally biased region" description="Basic and acidic residues" evidence="1">
    <location>
        <begin position="145"/>
        <end position="171"/>
    </location>
</feature>
<dbReference type="SMART" id="SM00257">
    <property type="entry name" value="LysM"/>
    <property type="match status" value="1"/>
</dbReference>
<dbReference type="Pfam" id="PF20918">
    <property type="entry name" value="SPOCS_spoVID-N"/>
    <property type="match status" value="1"/>
</dbReference>
<feature type="region of interest" description="Disordered" evidence="1">
    <location>
        <begin position="145"/>
        <end position="191"/>
    </location>
</feature>
<dbReference type="EMBL" id="FMYI01000003">
    <property type="protein sequence ID" value="SDB95568.1"/>
    <property type="molecule type" value="Genomic_DNA"/>
</dbReference>
<dbReference type="InterPro" id="IPR048862">
    <property type="entry name" value="SPOCS_spoVID_N"/>
</dbReference>
<name>A0A1G6HN64_9BACI</name>
<proteinExistence type="predicted"/>
<feature type="compositionally biased region" description="Acidic residues" evidence="1">
    <location>
        <begin position="172"/>
        <end position="182"/>
    </location>
</feature>
<dbReference type="InterPro" id="IPR018392">
    <property type="entry name" value="LysM"/>
</dbReference>
<dbReference type="Gene3D" id="3.10.350.10">
    <property type="entry name" value="LysM domain"/>
    <property type="match status" value="1"/>
</dbReference>
<evidence type="ECO:0000313" key="4">
    <source>
        <dbReference type="Proteomes" id="UP000242949"/>
    </source>
</evidence>
<gene>
    <name evidence="3" type="ORF">SAMN05421734_103129</name>
</gene>
<evidence type="ECO:0000259" key="2">
    <source>
        <dbReference type="PROSITE" id="PS51782"/>
    </source>
</evidence>
<keyword evidence="4" id="KW-1185">Reference proteome</keyword>
<dbReference type="RefSeq" id="WP_090794120.1">
    <property type="nucleotide sequence ID" value="NZ_FMYI01000003.1"/>
</dbReference>
<protein>
    <submittedName>
        <fullName evidence="3">Stage VI sporulation protein D</fullName>
    </submittedName>
</protein>
<dbReference type="Pfam" id="PF01476">
    <property type="entry name" value="LysM"/>
    <property type="match status" value="1"/>
</dbReference>
<reference evidence="4" key="1">
    <citation type="submission" date="2016-09" db="EMBL/GenBank/DDBJ databases">
        <authorList>
            <person name="Varghese N."/>
            <person name="Submissions S."/>
        </authorList>
    </citation>
    <scope>NUCLEOTIDE SEQUENCE [LARGE SCALE GENOMIC DNA]</scope>
    <source>
        <strain evidence="4">S5</strain>
    </source>
</reference>
<dbReference type="CDD" id="cd00118">
    <property type="entry name" value="LysM"/>
    <property type="match status" value="1"/>
</dbReference>
<accession>A0A1G6HN64</accession>
<sequence>MSNDSQPTYQIQLKESLIFYEYEGIGDVLGIGIDPNVNIENLPDYIQVSGMIDLTGEYLPYEELNPDGKQMKRQYGRSVQKVTKDQDGICEFLHTFPVDIQLSHDDVQCVDELSVNIEHFDYRIYDPYRFDLEASIHINGLKEADQKQDTYRQEPVNEEKQEVIEDPISDRTDDEEVVEEIEPSSGNERDELKGELSIVDYLFSDDEEDRHPKSKIKVYKVQAEQSLEGIAEKYQVSLSKLQRLNQLETPSIYEGQMIYIPIN</sequence>
<dbReference type="Proteomes" id="UP000242949">
    <property type="component" value="Unassembled WGS sequence"/>
</dbReference>
<dbReference type="PROSITE" id="PS51782">
    <property type="entry name" value="LYSM"/>
    <property type="match status" value="1"/>
</dbReference>
<evidence type="ECO:0000256" key="1">
    <source>
        <dbReference type="SAM" id="MobiDB-lite"/>
    </source>
</evidence>
<dbReference type="STRING" id="1612202.SAMN05421734_103129"/>
<organism evidence="3 4">
    <name type="scientific">Pelagirhabdus alkalitolerans</name>
    <dbReference type="NCBI Taxonomy" id="1612202"/>
    <lineage>
        <taxon>Bacteria</taxon>
        <taxon>Bacillati</taxon>
        <taxon>Bacillota</taxon>
        <taxon>Bacilli</taxon>
        <taxon>Bacillales</taxon>
        <taxon>Bacillaceae</taxon>
        <taxon>Pelagirhabdus</taxon>
    </lineage>
</organism>
<dbReference type="OrthoDB" id="2966368at2"/>
<dbReference type="AlphaFoldDB" id="A0A1G6HN64"/>
<dbReference type="SUPFAM" id="SSF54106">
    <property type="entry name" value="LysM domain"/>
    <property type="match status" value="1"/>
</dbReference>
<feature type="domain" description="LysM" evidence="2">
    <location>
        <begin position="217"/>
        <end position="260"/>
    </location>
</feature>
<evidence type="ECO:0000313" key="3">
    <source>
        <dbReference type="EMBL" id="SDB95568.1"/>
    </source>
</evidence>
<dbReference type="InterPro" id="IPR036779">
    <property type="entry name" value="LysM_dom_sf"/>
</dbReference>